<proteinExistence type="predicted"/>
<reference evidence="2" key="1">
    <citation type="submission" date="2017-05" db="EMBL/GenBank/DDBJ databases">
        <authorList>
            <person name="Lin X."/>
        </authorList>
    </citation>
    <scope>NUCLEOTIDE SEQUENCE [LARGE SCALE GENOMIC DNA]</scope>
    <source>
        <strain evidence="2">JLT2012</strain>
    </source>
</reference>
<dbReference type="OrthoDB" id="9893236at2"/>
<comment type="caution">
    <text evidence="1">The sequence shown here is derived from an EMBL/GenBank/DDBJ whole genome shotgun (WGS) entry which is preliminary data.</text>
</comment>
<accession>A0A219B6V0</accession>
<dbReference type="Proteomes" id="UP000198462">
    <property type="component" value="Unassembled WGS sequence"/>
</dbReference>
<protein>
    <submittedName>
        <fullName evidence="1">Uncharacterized protein</fullName>
    </submittedName>
</protein>
<dbReference type="EMBL" id="NFZT01000001">
    <property type="protein sequence ID" value="OWV33836.1"/>
    <property type="molecule type" value="Genomic_DNA"/>
</dbReference>
<gene>
    <name evidence="1" type="ORF">B5C34_10445</name>
</gene>
<dbReference type="RefSeq" id="WP_088712560.1">
    <property type="nucleotide sequence ID" value="NZ_NFZT01000001.1"/>
</dbReference>
<evidence type="ECO:0000313" key="1">
    <source>
        <dbReference type="EMBL" id="OWV33836.1"/>
    </source>
</evidence>
<keyword evidence="2" id="KW-1185">Reference proteome</keyword>
<dbReference type="AlphaFoldDB" id="A0A219B6V0"/>
<evidence type="ECO:0000313" key="2">
    <source>
        <dbReference type="Proteomes" id="UP000198462"/>
    </source>
</evidence>
<name>A0A219B6V0_9SPHN</name>
<organism evidence="1 2">
    <name type="scientific">Pacificimonas flava</name>
    <dbReference type="NCBI Taxonomy" id="1234595"/>
    <lineage>
        <taxon>Bacteria</taxon>
        <taxon>Pseudomonadati</taxon>
        <taxon>Pseudomonadota</taxon>
        <taxon>Alphaproteobacteria</taxon>
        <taxon>Sphingomonadales</taxon>
        <taxon>Sphingosinicellaceae</taxon>
        <taxon>Pacificimonas</taxon>
    </lineage>
</organism>
<sequence>MTGHLRTFGLGVTALSTAMAMYVSGTIVSAEREQIEDLRVSIAADRDEMEELTAELGVRSSLARLERMNEKYWSLRAPQVGQIVRGDRELARLLQPRREQESSDDLLLASYEPAAPGSASVQLAASVEPAAPAQPKLMPAVVRADRTETPVPLAATSDEGAAVSAPKPLQVAYRQPVHEPARPDVDLFSDSFMADIDTAAALERASYGPAVQ</sequence>